<protein>
    <submittedName>
        <fullName evidence="2">Uncharacterized protein</fullName>
    </submittedName>
</protein>
<gene>
    <name evidence="2" type="ORF">UW65_C0016G0009</name>
</gene>
<evidence type="ECO:0000313" key="2">
    <source>
        <dbReference type="EMBL" id="KKT69670.1"/>
    </source>
</evidence>
<reference evidence="2 3" key="1">
    <citation type="journal article" date="2015" name="Nature">
        <title>rRNA introns, odd ribosomes, and small enigmatic genomes across a large radiation of phyla.</title>
        <authorList>
            <person name="Brown C.T."/>
            <person name="Hug L.A."/>
            <person name="Thomas B.C."/>
            <person name="Sharon I."/>
            <person name="Castelle C.J."/>
            <person name="Singh A."/>
            <person name="Wilkins M.J."/>
            <person name="Williams K.H."/>
            <person name="Banfield J.F."/>
        </authorList>
    </citation>
    <scope>NUCLEOTIDE SEQUENCE [LARGE SCALE GENOMIC DNA]</scope>
</reference>
<feature type="transmembrane region" description="Helical" evidence="1">
    <location>
        <begin position="64"/>
        <end position="85"/>
    </location>
</feature>
<evidence type="ECO:0000313" key="3">
    <source>
        <dbReference type="Proteomes" id="UP000034783"/>
    </source>
</evidence>
<proteinExistence type="predicted"/>
<keyword evidence="1" id="KW-1133">Transmembrane helix</keyword>
<evidence type="ECO:0000256" key="1">
    <source>
        <dbReference type="SAM" id="Phobius"/>
    </source>
</evidence>
<comment type="caution">
    <text evidence="2">The sequence shown here is derived from an EMBL/GenBank/DDBJ whole genome shotgun (WGS) entry which is preliminary data.</text>
</comment>
<feature type="transmembrane region" description="Helical" evidence="1">
    <location>
        <begin position="30"/>
        <end position="52"/>
    </location>
</feature>
<dbReference type="AlphaFoldDB" id="A0A0G1JEE3"/>
<accession>A0A0G1JEE3</accession>
<keyword evidence="1" id="KW-0472">Membrane</keyword>
<sequence>MLALLMCSAGFPAIFTQILALNNLPTVAYYLYILIYIFFFMLDDMIVFFIAMKTLEVTGISTKYVKYSHLLGGLLMVIIGLLLILKPQYLMFSF</sequence>
<keyword evidence="1" id="KW-0812">Transmembrane</keyword>
<name>A0A0G1JEE3_UNCKA</name>
<organism evidence="2 3">
    <name type="scientific">candidate division WWE3 bacterium GW2011_GWB1_44_4</name>
    <dbReference type="NCBI Taxonomy" id="1619116"/>
    <lineage>
        <taxon>Bacteria</taxon>
        <taxon>Katanobacteria</taxon>
    </lineage>
</organism>
<dbReference type="EMBL" id="LCJD01000016">
    <property type="protein sequence ID" value="KKT69670.1"/>
    <property type="molecule type" value="Genomic_DNA"/>
</dbReference>
<dbReference type="Proteomes" id="UP000034783">
    <property type="component" value="Unassembled WGS sequence"/>
</dbReference>